<feature type="region of interest" description="Disordered" evidence="1">
    <location>
        <begin position="53"/>
        <end position="144"/>
    </location>
</feature>
<name>A0A645BID3_9ZZZZ</name>
<accession>A0A645BID3</accession>
<organism evidence="3">
    <name type="scientific">bioreactor metagenome</name>
    <dbReference type="NCBI Taxonomy" id="1076179"/>
    <lineage>
        <taxon>unclassified sequences</taxon>
        <taxon>metagenomes</taxon>
        <taxon>ecological metagenomes</taxon>
    </lineage>
</organism>
<evidence type="ECO:0000256" key="1">
    <source>
        <dbReference type="SAM" id="MobiDB-lite"/>
    </source>
</evidence>
<keyword evidence="2" id="KW-0472">Membrane</keyword>
<keyword evidence="2" id="KW-1133">Transmembrane helix</keyword>
<dbReference type="AlphaFoldDB" id="A0A645BID3"/>
<proteinExistence type="predicted"/>
<evidence type="ECO:0000313" key="3">
    <source>
        <dbReference type="EMBL" id="MPM65145.1"/>
    </source>
</evidence>
<feature type="transmembrane region" description="Helical" evidence="2">
    <location>
        <begin position="27"/>
        <end position="47"/>
    </location>
</feature>
<dbReference type="EMBL" id="VSSQ01020357">
    <property type="protein sequence ID" value="MPM65145.1"/>
    <property type="molecule type" value="Genomic_DNA"/>
</dbReference>
<feature type="compositionally biased region" description="Basic and acidic residues" evidence="1">
    <location>
        <begin position="96"/>
        <end position="105"/>
    </location>
</feature>
<comment type="caution">
    <text evidence="3">The sequence shown here is derived from an EMBL/GenBank/DDBJ whole genome shotgun (WGS) entry which is preliminary data.</text>
</comment>
<protein>
    <submittedName>
        <fullName evidence="3">Uncharacterized protein</fullName>
    </submittedName>
</protein>
<evidence type="ECO:0000256" key="2">
    <source>
        <dbReference type="SAM" id="Phobius"/>
    </source>
</evidence>
<sequence>MKLPFFHAKTLVIIRLNAYLWRVFRKIIMEDFLQFLVIIGVIVIGIIRQANKNKAGKQPDATPRIPSGQEKETMETRPIFPTNGEQWFPTQTFPAHRTESSEIKVSKMKKQKTFKQSTSPPSEKRIDEIQKVSRQPEIGENDFSLSSAEDARKAIIWSEILRRKY</sequence>
<feature type="compositionally biased region" description="Polar residues" evidence="1">
    <location>
        <begin position="83"/>
        <end position="93"/>
    </location>
</feature>
<reference evidence="3" key="1">
    <citation type="submission" date="2019-08" db="EMBL/GenBank/DDBJ databases">
        <authorList>
            <person name="Kucharzyk K."/>
            <person name="Murdoch R.W."/>
            <person name="Higgins S."/>
            <person name="Loffler F."/>
        </authorList>
    </citation>
    <scope>NUCLEOTIDE SEQUENCE</scope>
</reference>
<feature type="compositionally biased region" description="Basic and acidic residues" evidence="1">
    <location>
        <begin position="122"/>
        <end position="131"/>
    </location>
</feature>
<keyword evidence="2" id="KW-0812">Transmembrane</keyword>
<gene>
    <name evidence="3" type="ORF">SDC9_112037</name>
</gene>